<evidence type="ECO:0000256" key="1">
    <source>
        <dbReference type="SAM" id="Phobius"/>
    </source>
</evidence>
<feature type="transmembrane region" description="Helical" evidence="1">
    <location>
        <begin position="45"/>
        <end position="72"/>
    </location>
</feature>
<protein>
    <submittedName>
        <fullName evidence="2">Uncharacterized protein</fullName>
    </submittedName>
</protein>
<keyword evidence="1" id="KW-1133">Transmembrane helix</keyword>
<comment type="caution">
    <text evidence="2">The sequence shown here is derived from an EMBL/GenBank/DDBJ whole genome shotgun (WGS) entry which is preliminary data.</text>
</comment>
<accession>A0A368GPF9</accession>
<keyword evidence="3" id="KW-1185">Reference proteome</keyword>
<reference evidence="2 3" key="1">
    <citation type="submission" date="2014-10" db="EMBL/GenBank/DDBJ databases">
        <title>Draft genome of the hookworm Ancylostoma caninum.</title>
        <authorList>
            <person name="Mitreva M."/>
        </authorList>
    </citation>
    <scope>NUCLEOTIDE SEQUENCE [LARGE SCALE GENOMIC DNA]</scope>
    <source>
        <strain evidence="2 3">Baltimore</strain>
    </source>
</reference>
<dbReference type="EMBL" id="JOJR01000100">
    <property type="protein sequence ID" value="RCN45508.1"/>
    <property type="molecule type" value="Genomic_DNA"/>
</dbReference>
<evidence type="ECO:0000313" key="2">
    <source>
        <dbReference type="EMBL" id="RCN45508.1"/>
    </source>
</evidence>
<name>A0A368GPF9_ANCCA</name>
<dbReference type="AlphaFoldDB" id="A0A368GPF9"/>
<evidence type="ECO:0000313" key="3">
    <source>
        <dbReference type="Proteomes" id="UP000252519"/>
    </source>
</evidence>
<dbReference type="Proteomes" id="UP000252519">
    <property type="component" value="Unassembled WGS sequence"/>
</dbReference>
<keyword evidence="1" id="KW-0812">Transmembrane</keyword>
<proteinExistence type="predicted"/>
<keyword evidence="1" id="KW-0472">Membrane</keyword>
<gene>
    <name evidence="2" type="ORF">ANCCAN_08508</name>
</gene>
<organism evidence="2 3">
    <name type="scientific">Ancylostoma caninum</name>
    <name type="common">Dog hookworm</name>
    <dbReference type="NCBI Taxonomy" id="29170"/>
    <lineage>
        <taxon>Eukaryota</taxon>
        <taxon>Metazoa</taxon>
        <taxon>Ecdysozoa</taxon>
        <taxon>Nematoda</taxon>
        <taxon>Chromadorea</taxon>
        <taxon>Rhabditida</taxon>
        <taxon>Rhabditina</taxon>
        <taxon>Rhabditomorpha</taxon>
        <taxon>Strongyloidea</taxon>
        <taxon>Ancylostomatidae</taxon>
        <taxon>Ancylostomatinae</taxon>
        <taxon>Ancylostoma</taxon>
    </lineage>
</organism>
<sequence length="83" mass="9319">MFLEIEPAPHSTGIIAGNETHEADTSVLTILVSETHHQPVSRDGIYWTLFSINLLLIMLSFAFNLFMTIIFAQSIPKIRCVSE</sequence>